<dbReference type="PROSITE" id="PS50878">
    <property type="entry name" value="RT_POL"/>
    <property type="match status" value="1"/>
</dbReference>
<protein>
    <recommendedName>
        <fullName evidence="1">Reverse transcriptase domain-containing protein</fullName>
    </recommendedName>
</protein>
<keyword evidence="3" id="KW-1185">Reference proteome</keyword>
<evidence type="ECO:0000313" key="3">
    <source>
        <dbReference type="Proteomes" id="UP000821853"/>
    </source>
</evidence>
<evidence type="ECO:0000313" key="2">
    <source>
        <dbReference type="EMBL" id="KAH9382359.1"/>
    </source>
</evidence>
<dbReference type="InterPro" id="IPR000477">
    <property type="entry name" value="RT_dom"/>
</dbReference>
<dbReference type="GO" id="GO:0071897">
    <property type="term" value="P:DNA biosynthetic process"/>
    <property type="evidence" value="ECO:0007669"/>
    <property type="project" value="UniProtKB-ARBA"/>
</dbReference>
<dbReference type="OrthoDB" id="5919196at2759"/>
<comment type="caution">
    <text evidence="2">The sequence shown here is derived from an EMBL/GenBank/DDBJ whole genome shotgun (WGS) entry which is preliminary data.</text>
</comment>
<sequence length="111" mass="12318">MMRVPFGASSSPFLLAATICHHLQACREQYRETAALLEKASCMDDLIIGVRSAEKAIQVCEEARKIFSEAGMEIRKWASNSEDLGLQFVWDNVAIENEAGEAIRMNMLGVP</sequence>
<evidence type="ECO:0000259" key="1">
    <source>
        <dbReference type="PROSITE" id="PS50878"/>
    </source>
</evidence>
<dbReference type="EMBL" id="JABSTR010000011">
    <property type="protein sequence ID" value="KAH9382359.1"/>
    <property type="molecule type" value="Genomic_DNA"/>
</dbReference>
<dbReference type="InterPro" id="IPR043502">
    <property type="entry name" value="DNA/RNA_pol_sf"/>
</dbReference>
<name>A0A9J6H694_HAELO</name>
<feature type="domain" description="Reverse transcriptase" evidence="1">
    <location>
        <begin position="1"/>
        <end position="95"/>
    </location>
</feature>
<organism evidence="2 3">
    <name type="scientific">Haemaphysalis longicornis</name>
    <name type="common">Bush tick</name>
    <dbReference type="NCBI Taxonomy" id="44386"/>
    <lineage>
        <taxon>Eukaryota</taxon>
        <taxon>Metazoa</taxon>
        <taxon>Ecdysozoa</taxon>
        <taxon>Arthropoda</taxon>
        <taxon>Chelicerata</taxon>
        <taxon>Arachnida</taxon>
        <taxon>Acari</taxon>
        <taxon>Parasitiformes</taxon>
        <taxon>Ixodida</taxon>
        <taxon>Ixodoidea</taxon>
        <taxon>Ixodidae</taxon>
        <taxon>Haemaphysalinae</taxon>
        <taxon>Haemaphysalis</taxon>
    </lineage>
</organism>
<proteinExistence type="predicted"/>
<dbReference type="SUPFAM" id="SSF56672">
    <property type="entry name" value="DNA/RNA polymerases"/>
    <property type="match status" value="1"/>
</dbReference>
<dbReference type="Proteomes" id="UP000821853">
    <property type="component" value="Chromosome 9"/>
</dbReference>
<dbReference type="AlphaFoldDB" id="A0A9J6H694"/>
<gene>
    <name evidence="2" type="ORF">HPB48_022410</name>
</gene>
<accession>A0A9J6H694</accession>
<dbReference type="VEuPathDB" id="VectorBase:HLOH_042692"/>
<reference evidence="2 3" key="1">
    <citation type="journal article" date="2020" name="Cell">
        <title>Large-Scale Comparative Analyses of Tick Genomes Elucidate Their Genetic Diversity and Vector Capacities.</title>
        <authorList>
            <consortium name="Tick Genome and Microbiome Consortium (TIGMIC)"/>
            <person name="Jia N."/>
            <person name="Wang J."/>
            <person name="Shi W."/>
            <person name="Du L."/>
            <person name="Sun Y."/>
            <person name="Zhan W."/>
            <person name="Jiang J.F."/>
            <person name="Wang Q."/>
            <person name="Zhang B."/>
            <person name="Ji P."/>
            <person name="Bell-Sakyi L."/>
            <person name="Cui X.M."/>
            <person name="Yuan T.T."/>
            <person name="Jiang B.G."/>
            <person name="Yang W.F."/>
            <person name="Lam T.T."/>
            <person name="Chang Q.C."/>
            <person name="Ding S.J."/>
            <person name="Wang X.J."/>
            <person name="Zhu J.G."/>
            <person name="Ruan X.D."/>
            <person name="Zhao L."/>
            <person name="Wei J.T."/>
            <person name="Ye R.Z."/>
            <person name="Que T.C."/>
            <person name="Du C.H."/>
            <person name="Zhou Y.H."/>
            <person name="Cheng J.X."/>
            <person name="Dai P.F."/>
            <person name="Guo W.B."/>
            <person name="Han X.H."/>
            <person name="Huang E.J."/>
            <person name="Li L.F."/>
            <person name="Wei W."/>
            <person name="Gao Y.C."/>
            <person name="Liu J.Z."/>
            <person name="Shao H.Z."/>
            <person name="Wang X."/>
            <person name="Wang C.C."/>
            <person name="Yang T.C."/>
            <person name="Huo Q.B."/>
            <person name="Li W."/>
            <person name="Chen H.Y."/>
            <person name="Chen S.E."/>
            <person name="Zhou L.G."/>
            <person name="Ni X.B."/>
            <person name="Tian J.H."/>
            <person name="Sheng Y."/>
            <person name="Liu T."/>
            <person name="Pan Y.S."/>
            <person name="Xia L.Y."/>
            <person name="Li J."/>
            <person name="Zhao F."/>
            <person name="Cao W.C."/>
        </authorList>
    </citation>
    <scope>NUCLEOTIDE SEQUENCE [LARGE SCALE GENOMIC DNA]</scope>
    <source>
        <strain evidence="2">HaeL-2018</strain>
    </source>
</reference>